<dbReference type="GO" id="GO:0003677">
    <property type="term" value="F:DNA binding"/>
    <property type="evidence" value="ECO:0007669"/>
    <property type="project" value="InterPro"/>
</dbReference>
<evidence type="ECO:0000313" key="3">
    <source>
        <dbReference type="Proteomes" id="UP001329915"/>
    </source>
</evidence>
<evidence type="ECO:0000313" key="2">
    <source>
        <dbReference type="EMBL" id="WRO23397.1"/>
    </source>
</evidence>
<reference evidence="2 3" key="1">
    <citation type="submission" date="2023-04" db="EMBL/GenBank/DDBJ databases">
        <authorList>
            <person name="Hsu D."/>
        </authorList>
    </citation>
    <scope>NUCLEOTIDE SEQUENCE [LARGE SCALE GENOMIC DNA]</scope>
    <source>
        <strain evidence="2 3">MK1</strain>
    </source>
</reference>
<dbReference type="Gene3D" id="2.30.31.70">
    <property type="match status" value="1"/>
</dbReference>
<proteinExistence type="predicted"/>
<organism evidence="2 3">
    <name type="scientific">Metallumcola ferriviriculae</name>
    <dbReference type="NCBI Taxonomy" id="3039180"/>
    <lineage>
        <taxon>Bacteria</taxon>
        <taxon>Bacillati</taxon>
        <taxon>Bacillota</taxon>
        <taxon>Clostridia</taxon>
        <taxon>Neomoorellales</taxon>
        <taxon>Desulfitibacteraceae</taxon>
        <taxon>Metallumcola</taxon>
    </lineage>
</organism>
<dbReference type="EMBL" id="CP121694">
    <property type="protein sequence ID" value="WRO23397.1"/>
    <property type="molecule type" value="Genomic_DNA"/>
</dbReference>
<name>A0AAU0US81_9FIRM</name>
<dbReference type="InterPro" id="IPR003173">
    <property type="entry name" value="PC4_C"/>
</dbReference>
<dbReference type="GO" id="GO:0006355">
    <property type="term" value="P:regulation of DNA-templated transcription"/>
    <property type="evidence" value="ECO:0007669"/>
    <property type="project" value="InterPro"/>
</dbReference>
<dbReference type="Pfam" id="PF02229">
    <property type="entry name" value="PC4"/>
    <property type="match status" value="1"/>
</dbReference>
<dbReference type="PIRSF" id="PIRSF037246">
    <property type="entry name" value="UCP037246"/>
    <property type="match status" value="1"/>
</dbReference>
<protein>
    <recommendedName>
        <fullName evidence="1">Transcriptional coactivator p15 (PC4) C-terminal domain-containing protein</fullName>
    </recommendedName>
</protein>
<dbReference type="AlphaFoldDB" id="A0AAU0US81"/>
<dbReference type="Proteomes" id="UP001329915">
    <property type="component" value="Chromosome"/>
</dbReference>
<gene>
    <name evidence="2" type="ORF">MFMK1_003256</name>
</gene>
<accession>A0AAU0US81</accession>
<keyword evidence="3" id="KW-1185">Reference proteome</keyword>
<feature type="domain" description="Transcriptional coactivator p15 (PC4) C-terminal" evidence="1">
    <location>
        <begin position="19"/>
        <end position="66"/>
    </location>
</feature>
<dbReference type="KEGG" id="dbc:MFMK1_003256"/>
<evidence type="ECO:0000259" key="1">
    <source>
        <dbReference type="Pfam" id="PF02229"/>
    </source>
</evidence>
<dbReference type="InterPro" id="IPR017154">
    <property type="entry name" value="PC4-like"/>
</dbReference>
<dbReference type="RefSeq" id="WP_366922783.1">
    <property type="nucleotide sequence ID" value="NZ_CP121694.1"/>
</dbReference>
<sequence>MAEVKYEIKQMIGILSESSKGWSKELNLISWNDRVPKYDLRDWAPEHAKMGKGVTLSAEELKKLRDLLNELEF</sequence>